<evidence type="ECO:0000313" key="2">
    <source>
        <dbReference type="EMBL" id="MPC50503.1"/>
    </source>
</evidence>
<accession>A0A5B7FZQ2</accession>
<protein>
    <submittedName>
        <fullName evidence="2">Uncharacterized protein</fullName>
    </submittedName>
</protein>
<dbReference type="AlphaFoldDB" id="A0A5B7FZQ2"/>
<dbReference type="OrthoDB" id="5971574at2759"/>
<feature type="signal peptide" evidence="1">
    <location>
        <begin position="1"/>
        <end position="24"/>
    </location>
</feature>
<proteinExistence type="predicted"/>
<keyword evidence="1" id="KW-0732">Signal</keyword>
<keyword evidence="3" id="KW-1185">Reference proteome</keyword>
<feature type="chain" id="PRO_5022672881" evidence="1">
    <location>
        <begin position="25"/>
        <end position="154"/>
    </location>
</feature>
<evidence type="ECO:0000256" key="1">
    <source>
        <dbReference type="SAM" id="SignalP"/>
    </source>
</evidence>
<name>A0A5B7FZQ2_PORTR</name>
<sequence length="154" mass="16632">MKTVTPVFPPTFILAATTIALTSTGTTCCAGRGQVGGKLPEFVPTLAEQRVAQTKWLKGTLTLHSDRFRERSDVTRELHGSPCGGQGTTKFEFKSPSVHSLVRGHPTAKSEFHQAEIRQGLQNSEDLKEKDVLCSNLGQLGALADVAIDISDVR</sequence>
<evidence type="ECO:0000313" key="3">
    <source>
        <dbReference type="Proteomes" id="UP000324222"/>
    </source>
</evidence>
<organism evidence="2 3">
    <name type="scientific">Portunus trituberculatus</name>
    <name type="common">Swimming crab</name>
    <name type="synonym">Neptunus trituberculatus</name>
    <dbReference type="NCBI Taxonomy" id="210409"/>
    <lineage>
        <taxon>Eukaryota</taxon>
        <taxon>Metazoa</taxon>
        <taxon>Ecdysozoa</taxon>
        <taxon>Arthropoda</taxon>
        <taxon>Crustacea</taxon>
        <taxon>Multicrustacea</taxon>
        <taxon>Malacostraca</taxon>
        <taxon>Eumalacostraca</taxon>
        <taxon>Eucarida</taxon>
        <taxon>Decapoda</taxon>
        <taxon>Pleocyemata</taxon>
        <taxon>Brachyura</taxon>
        <taxon>Eubrachyura</taxon>
        <taxon>Portunoidea</taxon>
        <taxon>Portunidae</taxon>
        <taxon>Portuninae</taxon>
        <taxon>Portunus</taxon>
    </lineage>
</organism>
<reference evidence="2 3" key="1">
    <citation type="submission" date="2019-05" db="EMBL/GenBank/DDBJ databases">
        <title>Another draft genome of Portunus trituberculatus and its Hox gene families provides insights of decapod evolution.</title>
        <authorList>
            <person name="Jeong J.-H."/>
            <person name="Song I."/>
            <person name="Kim S."/>
            <person name="Choi T."/>
            <person name="Kim D."/>
            <person name="Ryu S."/>
            <person name="Kim W."/>
        </authorList>
    </citation>
    <scope>NUCLEOTIDE SEQUENCE [LARGE SCALE GENOMIC DNA]</scope>
    <source>
        <tissue evidence="2">Muscle</tissue>
    </source>
</reference>
<comment type="caution">
    <text evidence="2">The sequence shown here is derived from an EMBL/GenBank/DDBJ whole genome shotgun (WGS) entry which is preliminary data.</text>
</comment>
<dbReference type="Proteomes" id="UP000324222">
    <property type="component" value="Unassembled WGS sequence"/>
</dbReference>
<dbReference type="EMBL" id="VSRR010009540">
    <property type="protein sequence ID" value="MPC50503.1"/>
    <property type="molecule type" value="Genomic_DNA"/>
</dbReference>
<gene>
    <name evidence="2" type="ORF">E2C01_044332</name>
</gene>